<dbReference type="SMR" id="A0A1J6KCT9"/>
<dbReference type="OMA" id="RERRCQI"/>
<dbReference type="InterPro" id="IPR042197">
    <property type="entry name" value="Apaf_helical"/>
</dbReference>
<dbReference type="Gene3D" id="3.40.50.300">
    <property type="entry name" value="P-loop containing nucleotide triphosphate hydrolases"/>
    <property type="match status" value="1"/>
</dbReference>
<dbReference type="GO" id="GO:0006952">
    <property type="term" value="P:defense response"/>
    <property type="evidence" value="ECO:0007669"/>
    <property type="project" value="UniProtKB-KW"/>
</dbReference>
<evidence type="ECO:0000259" key="8">
    <source>
        <dbReference type="Pfam" id="PF23559"/>
    </source>
</evidence>
<dbReference type="SUPFAM" id="SSF52540">
    <property type="entry name" value="P-loop containing nucleoside triphosphate hydrolases"/>
    <property type="match status" value="1"/>
</dbReference>
<keyword evidence="2" id="KW-0433">Leucine-rich repeat</keyword>
<dbReference type="GO" id="GO:0043531">
    <property type="term" value="F:ADP binding"/>
    <property type="evidence" value="ECO:0007669"/>
    <property type="project" value="InterPro"/>
</dbReference>
<comment type="caution">
    <text evidence="10">The sequence shown here is derived from an EMBL/GenBank/DDBJ whole genome shotgun (WGS) entry which is preliminary data.</text>
</comment>
<dbReference type="PANTHER" id="PTHR15140">
    <property type="entry name" value="TUBULIN-SPECIFIC CHAPERONE E"/>
    <property type="match status" value="1"/>
</dbReference>
<sequence>MSSAVLRKDIVNLLVFIERLKNEEDQIALDMDQIEKLKLELTFMSTFLQLSYSNLDGFNAKMSREAQQVDDMVQTVFYQSGDDLLVKYDMDHVVPHVLENIKSYISSHHYPESSATMTEAQLVELLDALLVNLRDLPKCCAELILPLMTQYELLRDICGNLRDFLVLKVNDEADDSDEIYDSDETAEPHETDDSDEILYQVNSMIVHLFLKIIPVELEVMHICSTYLKASKSAEVGRFIKHLIEASPGILREYLILLQGHMVAVLTASTSARNIHIIIEFLLIILTDVPKEHFSGFLTRVGALTMEISVLVHNLEDSSRNEENMNETNCASLDLLESIELMKEDLKHVFLKTPADSSQLCFPTSDGPLFMTLLLKKLNDLLNSNVCSVALIKKEIGLVKEDLEFIRSIFGNVEQELNRDLWTRVLDVAYEAEHAIKSILVRDHGLLQLIFLLPAAVEKIKRIKKEVLEKISKNKGLIAVNSLNKLVERKSSTAGQIIVGFKEETEWIIRKLTSEPGKEDVISLIGMPGLGKTTLAYKIYNDISVVAHFDVRAWCTVDQERNVKKLLQKIYNQVVGLKKRFSEDDIDDDVADKLRKQLFGKSRKKDVALHGKRHSDPLNLRLLRPEESWELLEKRVFGEEHCPDELKDVGQKIARTCDGLPLVLDLIGGVIARKEKKEASWLEVLNNLNSFIFKDEEEVMKVVQLSYDHLPDRLKPCLIYLASYPKDEDIEISELKALWSAEGLVELIEMMSVEEVLEVYVDELISSSLVITFSERGWGQSCKIHDLVHDFCSIKARKENLFDFTNLSAPLSSSDLMPRGMTIHYDHPDENVVLFNPEKKNPYVKHLLSLKVIVEDGKDTRLSYSCHLRHLRLLKRLELRNIRLTDSLLNEIGMLFHLRCLNIWTETEALPPSFSNLCNLETLVVENWGSTMVVSPSIWSLAKLRRVSIDSCTFFDWDDDGEPKVLEEDWKLENLRILDKFRFSCLDDTEDIFKRFPNLRSLTCEISGPWDCSEEIYFPRLDVLNELEEVSAWFQCPKCSHAHQWDFHFPLSLKELDLKGFDLSSDSLSGIARLPNLQILHLRNAIIEGKEWNMEEVTFENLRSLKLESVSFSEWQVGEESFFLLEELQIRWCYELMEIPDSFGDIASLKSIYLVGNRQLVDSAIKVKQYVAEMTGEDKLEVKLNAVNLRSYDQSNLERIQRKVSI</sequence>
<gene>
    <name evidence="10" type="primary">R1B-17_3</name>
    <name evidence="10" type="ORF">A4A49_26870</name>
</gene>
<name>A0A1J6KCT9_NICAT</name>
<dbReference type="GO" id="GO:0005524">
    <property type="term" value="F:ATP binding"/>
    <property type="evidence" value="ECO:0007669"/>
    <property type="project" value="UniProtKB-KW"/>
</dbReference>
<dbReference type="Gene3D" id="1.10.10.10">
    <property type="entry name" value="Winged helix-like DNA-binding domain superfamily/Winged helix DNA-binding domain"/>
    <property type="match status" value="1"/>
</dbReference>
<keyword evidence="5" id="KW-0611">Plant defense</keyword>
<evidence type="ECO:0000259" key="9">
    <source>
        <dbReference type="Pfam" id="PF23598"/>
    </source>
</evidence>
<dbReference type="PRINTS" id="PR00364">
    <property type="entry name" value="DISEASERSIST"/>
</dbReference>
<protein>
    <submittedName>
        <fullName evidence="10">Late blight resistance protein -like r1b-17</fullName>
    </submittedName>
</protein>
<feature type="domain" description="Disease resistance R13L4/SHOC-2-like LRR" evidence="9">
    <location>
        <begin position="855"/>
        <end position="1153"/>
    </location>
</feature>
<keyword evidence="6" id="KW-0067">ATP-binding</keyword>
<keyword evidence="3" id="KW-0677">Repeat</keyword>
<evidence type="ECO:0000256" key="3">
    <source>
        <dbReference type="ARBA" id="ARBA00022737"/>
    </source>
</evidence>
<dbReference type="InterPro" id="IPR032675">
    <property type="entry name" value="LRR_dom_sf"/>
</dbReference>
<dbReference type="InterPro" id="IPR058922">
    <property type="entry name" value="WHD_DRP"/>
</dbReference>
<dbReference type="Gene3D" id="1.10.8.430">
    <property type="entry name" value="Helical domain of apoptotic protease-activating factors"/>
    <property type="match status" value="1"/>
</dbReference>
<evidence type="ECO:0000256" key="4">
    <source>
        <dbReference type="ARBA" id="ARBA00022741"/>
    </source>
</evidence>
<feature type="domain" description="NB-ARC" evidence="7">
    <location>
        <begin position="502"/>
        <end position="600"/>
    </location>
</feature>
<dbReference type="Gene3D" id="3.80.10.10">
    <property type="entry name" value="Ribonuclease Inhibitor"/>
    <property type="match status" value="2"/>
</dbReference>
<evidence type="ECO:0000256" key="2">
    <source>
        <dbReference type="ARBA" id="ARBA00022614"/>
    </source>
</evidence>
<dbReference type="InterPro" id="IPR002182">
    <property type="entry name" value="NB-ARC"/>
</dbReference>
<keyword evidence="11" id="KW-1185">Reference proteome</keyword>
<dbReference type="Proteomes" id="UP000187609">
    <property type="component" value="Unassembled WGS sequence"/>
</dbReference>
<reference evidence="10" key="1">
    <citation type="submission" date="2016-11" db="EMBL/GenBank/DDBJ databases">
        <title>The genome of Nicotiana attenuata.</title>
        <authorList>
            <person name="Xu S."/>
            <person name="Brockmoeller T."/>
            <person name="Gaquerel E."/>
            <person name="Navarro A."/>
            <person name="Kuhl H."/>
            <person name="Gase K."/>
            <person name="Ling Z."/>
            <person name="Zhou W."/>
            <person name="Kreitzer C."/>
            <person name="Stanke M."/>
            <person name="Tang H."/>
            <person name="Lyons E."/>
            <person name="Pandey P."/>
            <person name="Pandey S.P."/>
            <person name="Timmermann B."/>
            <person name="Baldwin I.T."/>
        </authorList>
    </citation>
    <scope>NUCLEOTIDE SEQUENCE [LARGE SCALE GENOMIC DNA]</scope>
    <source>
        <strain evidence="10">UT</strain>
    </source>
</reference>
<dbReference type="SUPFAM" id="SSF52058">
    <property type="entry name" value="L domain-like"/>
    <property type="match status" value="1"/>
</dbReference>
<dbReference type="Gramene" id="OIT26524">
    <property type="protein sequence ID" value="OIT26524"/>
    <property type="gene ID" value="A4A49_26870"/>
</dbReference>
<dbReference type="InterPro" id="IPR036388">
    <property type="entry name" value="WH-like_DNA-bd_sf"/>
</dbReference>
<dbReference type="Pfam" id="PF23559">
    <property type="entry name" value="WHD_DRP"/>
    <property type="match status" value="1"/>
</dbReference>
<dbReference type="Pfam" id="PF00931">
    <property type="entry name" value="NB-ARC"/>
    <property type="match status" value="1"/>
</dbReference>
<dbReference type="FunFam" id="1.10.10.10:FF:000322">
    <property type="entry name" value="Probable disease resistance protein At1g63360"/>
    <property type="match status" value="1"/>
</dbReference>
<evidence type="ECO:0000313" key="11">
    <source>
        <dbReference type="Proteomes" id="UP000187609"/>
    </source>
</evidence>
<comment type="similarity">
    <text evidence="1">Belongs to the disease resistance NB-LRR family.</text>
</comment>
<dbReference type="InterPro" id="IPR027417">
    <property type="entry name" value="P-loop_NTPase"/>
</dbReference>
<evidence type="ECO:0000313" key="10">
    <source>
        <dbReference type="EMBL" id="OIT26524.1"/>
    </source>
</evidence>
<dbReference type="EMBL" id="MJEQ01002783">
    <property type="protein sequence ID" value="OIT26524.1"/>
    <property type="molecule type" value="Genomic_DNA"/>
</dbReference>
<proteinExistence type="inferred from homology"/>
<accession>A0A1J6KCT9</accession>
<dbReference type="AlphaFoldDB" id="A0A1J6KCT9"/>
<dbReference type="PANTHER" id="PTHR15140:SF38">
    <property type="entry name" value="NB-ARC DOMAIN-CONTAINING PROTEIN"/>
    <property type="match status" value="1"/>
</dbReference>
<evidence type="ECO:0000256" key="5">
    <source>
        <dbReference type="ARBA" id="ARBA00022821"/>
    </source>
</evidence>
<keyword evidence="4" id="KW-0547">Nucleotide-binding</keyword>
<evidence type="ECO:0000256" key="6">
    <source>
        <dbReference type="ARBA" id="ARBA00022840"/>
    </source>
</evidence>
<feature type="domain" description="Disease resistance protein winged helix" evidence="8">
    <location>
        <begin position="723"/>
        <end position="790"/>
    </location>
</feature>
<dbReference type="Pfam" id="PF23598">
    <property type="entry name" value="LRR_14"/>
    <property type="match status" value="1"/>
</dbReference>
<organism evidence="10 11">
    <name type="scientific">Nicotiana attenuata</name>
    <name type="common">Coyote tobacco</name>
    <dbReference type="NCBI Taxonomy" id="49451"/>
    <lineage>
        <taxon>Eukaryota</taxon>
        <taxon>Viridiplantae</taxon>
        <taxon>Streptophyta</taxon>
        <taxon>Embryophyta</taxon>
        <taxon>Tracheophyta</taxon>
        <taxon>Spermatophyta</taxon>
        <taxon>Magnoliopsida</taxon>
        <taxon>eudicotyledons</taxon>
        <taxon>Gunneridae</taxon>
        <taxon>Pentapetalae</taxon>
        <taxon>asterids</taxon>
        <taxon>lamiids</taxon>
        <taxon>Solanales</taxon>
        <taxon>Solanaceae</taxon>
        <taxon>Nicotianoideae</taxon>
        <taxon>Nicotianeae</taxon>
        <taxon>Nicotiana</taxon>
    </lineage>
</organism>
<evidence type="ECO:0000256" key="1">
    <source>
        <dbReference type="ARBA" id="ARBA00008894"/>
    </source>
</evidence>
<dbReference type="InterPro" id="IPR055414">
    <property type="entry name" value="LRR_R13L4/SHOC2-like"/>
</dbReference>
<evidence type="ECO:0000259" key="7">
    <source>
        <dbReference type="Pfam" id="PF00931"/>
    </source>
</evidence>